<dbReference type="Proteomes" id="UP000829398">
    <property type="component" value="Chromosome 2"/>
</dbReference>
<proteinExistence type="predicted"/>
<evidence type="ECO:0000313" key="1">
    <source>
        <dbReference type="EMBL" id="KAH9790906.1"/>
    </source>
</evidence>
<comment type="caution">
    <text evidence="1">The sequence shown here is derived from an EMBL/GenBank/DDBJ whole genome shotgun (WGS) entry which is preliminary data.</text>
</comment>
<keyword evidence="1" id="KW-0808">Transferase</keyword>
<keyword evidence="2" id="KW-1185">Reference proteome</keyword>
<reference evidence="2" key="1">
    <citation type="journal article" date="2023" name="Hortic. Res.">
        <title>A chromosome-level phased genome enabling allele-level studies in sweet orange: a case study on citrus Huanglongbing tolerance.</title>
        <authorList>
            <person name="Wu B."/>
            <person name="Yu Q."/>
            <person name="Deng Z."/>
            <person name="Duan Y."/>
            <person name="Luo F."/>
            <person name="Gmitter F. Jr."/>
        </authorList>
    </citation>
    <scope>NUCLEOTIDE SEQUENCE [LARGE SCALE GENOMIC DNA]</scope>
    <source>
        <strain evidence="2">cv. Valencia</strain>
    </source>
</reference>
<name>A0ACB8MYH7_CITSI</name>
<keyword evidence="1" id="KW-0418">Kinase</keyword>
<dbReference type="EMBL" id="CM039171">
    <property type="protein sequence ID" value="KAH9790906.1"/>
    <property type="molecule type" value="Genomic_DNA"/>
</dbReference>
<evidence type="ECO:0000313" key="2">
    <source>
        <dbReference type="Proteomes" id="UP000829398"/>
    </source>
</evidence>
<protein>
    <submittedName>
        <fullName evidence="1">Mitogen-activated protein kinase kinase 3</fullName>
    </submittedName>
</protein>
<sequence length="399" mass="44553">MAGLEELKKKLAPLFDAEKGFSAGSTLDPSDSYMLSDGGTVNLLSRSYGVYNFNELGLQKCTSWLADESDHSEKTYRCASHEMRIFGAIGSGASSVVQRAVHIPTHRIIALKKINIFEKEKRNQLLTEIRTLCEAPCNEGLVEFHGAFYMPDSGQISIALEYMDGGSLADILRMQKSIPEPILSSMFKKLLQGLSYLHGVRHLVHRDIKPANLLVNLKGQPKITDFGISAGLENSIAMCATFVGTVTYMSPERIRNESYSYPADIWSIGLALFECGTGEFPYAANEGPVNLMLQILEDPSPSPSRQKFSPEFCSFVDDCLKKDAEARPTAEQLLSHPFITKYEHAKVDLAAFVRSVFDPMQRMKDLADMLAIHYYLLFDGPDELWQHLKILYDEGSTLR</sequence>
<gene>
    <name evidence="1" type="ORF">KPL71_003546</name>
</gene>
<organism evidence="1 2">
    <name type="scientific">Citrus sinensis</name>
    <name type="common">Sweet orange</name>
    <name type="synonym">Citrus aurantium var. sinensis</name>
    <dbReference type="NCBI Taxonomy" id="2711"/>
    <lineage>
        <taxon>Eukaryota</taxon>
        <taxon>Viridiplantae</taxon>
        <taxon>Streptophyta</taxon>
        <taxon>Embryophyta</taxon>
        <taxon>Tracheophyta</taxon>
        <taxon>Spermatophyta</taxon>
        <taxon>Magnoliopsida</taxon>
        <taxon>eudicotyledons</taxon>
        <taxon>Gunneridae</taxon>
        <taxon>Pentapetalae</taxon>
        <taxon>rosids</taxon>
        <taxon>malvids</taxon>
        <taxon>Sapindales</taxon>
        <taxon>Rutaceae</taxon>
        <taxon>Aurantioideae</taxon>
        <taxon>Citrus</taxon>
    </lineage>
</organism>
<accession>A0ACB8MYH7</accession>